<proteinExistence type="predicted"/>
<sequence length="825" mass="92690">SIWAALRGKISLSNVQLFGFDINLNRENPESEPNFMFLVDAFAPKDTLGKSKTDLRINSLLVRRGKISYDVLSEEKTPGKFTPNHVKLHNIIGNISLKALRNDSLNASIKRLTFDEQSGFELKKLSLRVLGNEHEANVENLTVNLPNTSLQTDSIHFSYDSVASFERFAEEVHFTFKMLPSSYFTLQDVSPFIPALANFKEKINIGINATGTLNRLNGSSLQIDVDDFLKVGGTVLFEGLSSPANAFIDGKLSEFIVRDKGIDFLYRNLSTGETSASLRRLQDISFQGEILGNFTDFVTHGDFNTALGRIKTNLRLRSDKEKNRLLYSGNVQTDGLDIGKFFDNKLFGKTVFNLDVNGYHNDSQYPFIILKGSINNIEYSGYNYENIALAGEYKFGGFNGKIELDDKNGKVLMTGKFNPAGKTPEFNFHADIKDVHPDALMLTSRHKNADFSLKIDANFTGASIDEMDGKIDIDSISFASSEDTLFIEKFNLSASTMGEMKRLVINSDFLRGNIEGSYSYQTLPDAFMDLLQGYIPALVPVTKKDISVKNDFIFDLHIFNTKLLPTFFNIPLDIRSHSTIKGYFNTDTKRMQVEGHSPFFLYDDKEFESGMIFFGNPGDQLKGEVRFNNNRVRFNNNRKDNKTINVSLVAQAKNDTIDTTINWGNSSEVTYSGTFSASTGFSRLDEKKSSLKTVIDIKETNIILNDTLWQVHPSQIIVADSGKVHINNFYFSHEDQYARVNGYASNNVNDTIKFDLKGLNIGYIFDAVNLKNLNFEGVATGQAYLNRTSETLTMQSSLFVKDFSFNDAVLGDMNIKGKWDEEEKG</sequence>
<evidence type="ECO:0008006" key="2">
    <source>
        <dbReference type="Google" id="ProtNLM"/>
    </source>
</evidence>
<name>A0A5J4QH35_9ZZZZ</name>
<dbReference type="EMBL" id="SNRY01003619">
    <property type="protein sequence ID" value="KAA6320340.1"/>
    <property type="molecule type" value="Genomic_DNA"/>
</dbReference>
<organism evidence="1">
    <name type="scientific">termite gut metagenome</name>
    <dbReference type="NCBI Taxonomy" id="433724"/>
    <lineage>
        <taxon>unclassified sequences</taxon>
        <taxon>metagenomes</taxon>
        <taxon>organismal metagenomes</taxon>
    </lineage>
</organism>
<gene>
    <name evidence="1" type="ORF">EZS27_029875</name>
</gene>
<accession>A0A5J4QH35</accession>
<comment type="caution">
    <text evidence="1">The sequence shown here is derived from an EMBL/GenBank/DDBJ whole genome shotgun (WGS) entry which is preliminary data.</text>
</comment>
<dbReference type="AlphaFoldDB" id="A0A5J4QH35"/>
<feature type="non-terminal residue" evidence="1">
    <location>
        <position position="825"/>
    </location>
</feature>
<reference evidence="1" key="1">
    <citation type="submission" date="2019-03" db="EMBL/GenBank/DDBJ databases">
        <title>Single cell metagenomics reveals metabolic interactions within the superorganism composed of flagellate Streblomastix strix and complex community of Bacteroidetes bacteria on its surface.</title>
        <authorList>
            <person name="Treitli S.C."/>
            <person name="Kolisko M."/>
            <person name="Husnik F."/>
            <person name="Keeling P."/>
            <person name="Hampl V."/>
        </authorList>
    </citation>
    <scope>NUCLEOTIDE SEQUENCE</scope>
    <source>
        <strain evidence="1">STM</strain>
    </source>
</reference>
<protein>
    <recommendedName>
        <fullName evidence="2">Translocation/assembly module TamB</fullName>
    </recommendedName>
</protein>
<evidence type="ECO:0000313" key="1">
    <source>
        <dbReference type="EMBL" id="KAA6320340.1"/>
    </source>
</evidence>
<feature type="non-terminal residue" evidence="1">
    <location>
        <position position="1"/>
    </location>
</feature>